<comment type="caution">
    <text evidence="2">The sequence shown here is derived from an EMBL/GenBank/DDBJ whole genome shotgun (WGS) entry which is preliminary data.</text>
</comment>
<dbReference type="SMART" id="SM00347">
    <property type="entry name" value="HTH_MARR"/>
    <property type="match status" value="1"/>
</dbReference>
<organism evidence="2 3">
    <name type="scientific">Cupriavidus basilensis</name>
    <dbReference type="NCBI Taxonomy" id="68895"/>
    <lineage>
        <taxon>Bacteria</taxon>
        <taxon>Pseudomonadati</taxon>
        <taxon>Pseudomonadota</taxon>
        <taxon>Betaproteobacteria</taxon>
        <taxon>Burkholderiales</taxon>
        <taxon>Burkholderiaceae</taxon>
        <taxon>Cupriavidus</taxon>
    </lineage>
</organism>
<evidence type="ECO:0000313" key="2">
    <source>
        <dbReference type="EMBL" id="MDF3832223.1"/>
    </source>
</evidence>
<dbReference type="InterPro" id="IPR036388">
    <property type="entry name" value="WH-like_DNA-bd_sf"/>
</dbReference>
<dbReference type="Gene3D" id="1.10.10.10">
    <property type="entry name" value="Winged helix-like DNA-binding domain superfamily/Winged helix DNA-binding domain"/>
    <property type="match status" value="1"/>
</dbReference>
<dbReference type="RefSeq" id="WP_276263885.1">
    <property type="nucleotide sequence ID" value="NZ_JARJLM010000078.1"/>
</dbReference>
<dbReference type="SUPFAM" id="SSF46785">
    <property type="entry name" value="Winged helix' DNA-binding domain"/>
    <property type="match status" value="1"/>
</dbReference>
<evidence type="ECO:0000259" key="1">
    <source>
        <dbReference type="PROSITE" id="PS50995"/>
    </source>
</evidence>
<dbReference type="EMBL" id="JARJLM010000078">
    <property type="protein sequence ID" value="MDF3832223.1"/>
    <property type="molecule type" value="Genomic_DNA"/>
</dbReference>
<dbReference type="Proteomes" id="UP001216674">
    <property type="component" value="Unassembled WGS sequence"/>
</dbReference>
<accession>A0ABT6AHY4</accession>
<reference evidence="2 3" key="1">
    <citation type="submission" date="2023-03" db="EMBL/GenBank/DDBJ databases">
        <title>Draft assemblies of triclosan tolerant bacteria isolated from returned activated sludge.</title>
        <authorList>
            <person name="Van Hamelsveld S."/>
        </authorList>
    </citation>
    <scope>NUCLEOTIDE SEQUENCE [LARGE SCALE GENOMIC DNA]</scope>
    <source>
        <strain evidence="2 3">GW210010_S58</strain>
    </source>
</reference>
<dbReference type="InterPro" id="IPR039422">
    <property type="entry name" value="MarR/SlyA-like"/>
</dbReference>
<proteinExistence type="predicted"/>
<gene>
    <name evidence="2" type="ORF">P3W85_04550</name>
</gene>
<dbReference type="Pfam" id="PF01047">
    <property type="entry name" value="MarR"/>
    <property type="match status" value="1"/>
</dbReference>
<dbReference type="InterPro" id="IPR036390">
    <property type="entry name" value="WH_DNA-bd_sf"/>
</dbReference>
<dbReference type="InterPro" id="IPR000835">
    <property type="entry name" value="HTH_MarR-typ"/>
</dbReference>
<feature type="domain" description="HTH marR-type" evidence="1">
    <location>
        <begin position="33"/>
        <end position="167"/>
    </location>
</feature>
<dbReference type="PROSITE" id="PS50995">
    <property type="entry name" value="HTH_MARR_2"/>
    <property type="match status" value="1"/>
</dbReference>
<dbReference type="PANTHER" id="PTHR33164:SF43">
    <property type="entry name" value="HTH-TYPE TRANSCRIPTIONAL REPRESSOR YETL"/>
    <property type="match status" value="1"/>
</dbReference>
<keyword evidence="3" id="KW-1185">Reference proteome</keyword>
<sequence length="172" mass="19147">MPNPPAAEATTKAGAEDVPVDLETGHDDAGHDALRLWLRLLTCTNLVESDIRSRLRQDFACTLPRFDLMAQLERHPEGLKMGELSRRMMVTGGNVTGITDQLQQEGLVSREALPSDRRAYLIRLTPAGRAAFSKMARAHEEWIEQLFGGLPQTDRRALFRLLGRLKTGLVST</sequence>
<dbReference type="PANTHER" id="PTHR33164">
    <property type="entry name" value="TRANSCRIPTIONAL REGULATOR, MARR FAMILY"/>
    <property type="match status" value="1"/>
</dbReference>
<evidence type="ECO:0000313" key="3">
    <source>
        <dbReference type="Proteomes" id="UP001216674"/>
    </source>
</evidence>
<protein>
    <submittedName>
        <fullName evidence="2">MarR family transcriptional regulator</fullName>
    </submittedName>
</protein>
<dbReference type="PRINTS" id="PR00598">
    <property type="entry name" value="HTHMARR"/>
</dbReference>
<name>A0ABT6AHY4_9BURK</name>